<evidence type="ECO:0008006" key="5">
    <source>
        <dbReference type="Google" id="ProtNLM"/>
    </source>
</evidence>
<organism evidence="3 4">
    <name type="scientific">Sporothrix epigloea</name>
    <dbReference type="NCBI Taxonomy" id="1892477"/>
    <lineage>
        <taxon>Eukaryota</taxon>
        <taxon>Fungi</taxon>
        <taxon>Dikarya</taxon>
        <taxon>Ascomycota</taxon>
        <taxon>Pezizomycotina</taxon>
        <taxon>Sordariomycetes</taxon>
        <taxon>Sordariomycetidae</taxon>
        <taxon>Ophiostomatales</taxon>
        <taxon>Ophiostomataceae</taxon>
        <taxon>Sporothrix</taxon>
    </lineage>
</organism>
<evidence type="ECO:0000313" key="3">
    <source>
        <dbReference type="EMBL" id="CAK7266180.1"/>
    </source>
</evidence>
<sequence>MTGPPYPPTTAGLGGIPTPKLDDPICAVLLLFFVAGAATNMTILQVNRRRGHKFVISGMVFGFCMARTTALVMRIVWASRHQSVSIAIAANIFTVAGVVILFLANLIFTQRIIRAYRPRFGWSRPVTYICRFFFFSVPIVLLMVIPATVYSFFTLDAHKHNQLRRVQLTAVTWMVLLAFLPIPVTLLTIFAPPRPPHHGTVEPFGHGQLRTKVGLLLFTSTLLTLGAAFRAGVNFHVRPLTDPAWYDSKACYYCFNYLLEIIVVYTYTLSRFDRRFHIPNGSSAPGHYAPGGAVAIKSDAAELADGGESATVASIGANGTPLKRQTTIADHINNESDIFGSDEEPTLNGNAAEVKTEK</sequence>
<protein>
    <recommendedName>
        <fullName evidence="5">Family c-likeg-protein-coupled receptor protein</fullName>
    </recommendedName>
</protein>
<feature type="transmembrane region" description="Helical" evidence="2">
    <location>
        <begin position="83"/>
        <end position="108"/>
    </location>
</feature>
<keyword evidence="4" id="KW-1185">Reference proteome</keyword>
<accession>A0ABP0DD72</accession>
<evidence type="ECO:0000256" key="1">
    <source>
        <dbReference type="SAM" id="MobiDB-lite"/>
    </source>
</evidence>
<keyword evidence="2" id="KW-1133">Transmembrane helix</keyword>
<dbReference type="Proteomes" id="UP001642501">
    <property type="component" value="Unassembled WGS sequence"/>
</dbReference>
<feature type="region of interest" description="Disordered" evidence="1">
    <location>
        <begin position="333"/>
        <end position="358"/>
    </location>
</feature>
<dbReference type="PANTHER" id="PTHR35184:SF1">
    <property type="entry name" value="INTEGRAL MEMBRANE PROTEIN"/>
    <property type="match status" value="1"/>
</dbReference>
<dbReference type="PANTHER" id="PTHR35184">
    <property type="entry name" value="YALI0C10208P"/>
    <property type="match status" value="1"/>
</dbReference>
<feature type="transmembrane region" description="Helical" evidence="2">
    <location>
        <begin position="213"/>
        <end position="230"/>
    </location>
</feature>
<gene>
    <name evidence="3" type="ORF">SEPCBS57363_001961</name>
</gene>
<comment type="caution">
    <text evidence="3">The sequence shown here is derived from an EMBL/GenBank/DDBJ whole genome shotgun (WGS) entry which is preliminary data.</text>
</comment>
<name>A0ABP0DD72_9PEZI</name>
<reference evidence="3 4" key="1">
    <citation type="submission" date="2024-01" db="EMBL/GenBank/DDBJ databases">
        <authorList>
            <person name="Allen C."/>
            <person name="Tagirdzhanova G."/>
        </authorList>
    </citation>
    <scope>NUCLEOTIDE SEQUENCE [LARGE SCALE GENOMIC DNA]</scope>
    <source>
        <strain evidence="3 4">CBS 573.63</strain>
    </source>
</reference>
<feature type="transmembrane region" description="Helical" evidence="2">
    <location>
        <begin position="173"/>
        <end position="192"/>
    </location>
</feature>
<proteinExistence type="predicted"/>
<feature type="transmembrane region" description="Helical" evidence="2">
    <location>
        <begin position="54"/>
        <end position="77"/>
    </location>
</feature>
<feature type="transmembrane region" description="Helical" evidence="2">
    <location>
        <begin position="27"/>
        <end position="47"/>
    </location>
</feature>
<feature type="transmembrane region" description="Helical" evidence="2">
    <location>
        <begin position="250"/>
        <end position="269"/>
    </location>
</feature>
<dbReference type="InterPro" id="IPR021460">
    <property type="entry name" value="DUF3112"/>
</dbReference>
<keyword evidence="2" id="KW-0812">Transmembrane</keyword>
<evidence type="ECO:0000313" key="4">
    <source>
        <dbReference type="Proteomes" id="UP001642501"/>
    </source>
</evidence>
<keyword evidence="2" id="KW-0472">Membrane</keyword>
<feature type="transmembrane region" description="Helical" evidence="2">
    <location>
        <begin position="128"/>
        <end position="153"/>
    </location>
</feature>
<dbReference type="Pfam" id="PF11309">
    <property type="entry name" value="DUF3112"/>
    <property type="match status" value="1"/>
</dbReference>
<evidence type="ECO:0000256" key="2">
    <source>
        <dbReference type="SAM" id="Phobius"/>
    </source>
</evidence>
<dbReference type="EMBL" id="CAWUOM010000023">
    <property type="protein sequence ID" value="CAK7266180.1"/>
    <property type="molecule type" value="Genomic_DNA"/>
</dbReference>